<comment type="caution">
    <text evidence="1">The sequence shown here is derived from an EMBL/GenBank/DDBJ whole genome shotgun (WGS) entry which is preliminary data.</text>
</comment>
<accession>A0A226WWY3</accession>
<evidence type="ECO:0000313" key="1">
    <source>
        <dbReference type="EMBL" id="OXC75359.1"/>
    </source>
</evidence>
<evidence type="ECO:0000313" key="2">
    <source>
        <dbReference type="Proteomes" id="UP000214720"/>
    </source>
</evidence>
<dbReference type="AlphaFoldDB" id="A0A226WWY3"/>
<gene>
    <name evidence="1" type="ORF">BSU04_27285</name>
</gene>
<dbReference type="Proteomes" id="UP000214720">
    <property type="component" value="Unassembled WGS sequence"/>
</dbReference>
<reference evidence="2" key="1">
    <citation type="submission" date="2017-01" db="EMBL/GenBank/DDBJ databases">
        <title>Genome Analysis of Deinococcus marmoris KOPRI26562.</title>
        <authorList>
            <person name="Kim J.H."/>
            <person name="Oh H.-M."/>
        </authorList>
    </citation>
    <scope>NUCLEOTIDE SEQUENCE [LARGE SCALE GENOMIC DNA]</scope>
    <source>
        <strain evidence="2">PAMC 26633</strain>
    </source>
</reference>
<organism evidence="1 2">
    <name type="scientific">Caballeronia sordidicola</name>
    <name type="common">Burkholderia sordidicola</name>
    <dbReference type="NCBI Taxonomy" id="196367"/>
    <lineage>
        <taxon>Bacteria</taxon>
        <taxon>Pseudomonadati</taxon>
        <taxon>Pseudomonadota</taxon>
        <taxon>Betaproteobacteria</taxon>
        <taxon>Burkholderiales</taxon>
        <taxon>Burkholderiaceae</taxon>
        <taxon>Caballeronia</taxon>
    </lineage>
</organism>
<name>A0A226WWY3_CABSO</name>
<dbReference type="EMBL" id="MTHB01000182">
    <property type="protein sequence ID" value="OXC75359.1"/>
    <property type="molecule type" value="Genomic_DNA"/>
</dbReference>
<protein>
    <submittedName>
        <fullName evidence="1">Uncharacterized protein</fullName>
    </submittedName>
</protein>
<proteinExistence type="predicted"/>
<sequence>MTVPRGAIGLELKADFAGVAMTDRVPLTRATYLEGRSMT</sequence>